<dbReference type="InterPro" id="IPR053167">
    <property type="entry name" value="Spore_coat_component"/>
</dbReference>
<keyword evidence="1" id="KW-0732">Signal</keyword>
<gene>
    <name evidence="3" type="ORF">BVER_01438c</name>
</gene>
<dbReference type="PATRIC" id="fig|242163.4.peg.6463"/>
<feature type="signal peptide" evidence="1">
    <location>
        <begin position="1"/>
        <end position="34"/>
    </location>
</feature>
<proteinExistence type="predicted"/>
<dbReference type="EMBL" id="LFJJ01000008">
    <property type="protein sequence ID" value="KND61955.1"/>
    <property type="molecule type" value="Genomic_DNA"/>
</dbReference>
<dbReference type="PANTHER" id="PTHR37089:SF4">
    <property type="entry name" value="EXPORTED PROTEIN"/>
    <property type="match status" value="1"/>
</dbReference>
<evidence type="ECO:0000313" key="4">
    <source>
        <dbReference type="Proteomes" id="UP000036959"/>
    </source>
</evidence>
<reference evidence="4" key="1">
    <citation type="submission" date="2015-06" db="EMBL/GenBank/DDBJ databases">
        <title>Comparative genomics of Burkholderia leaf nodule symbionts.</title>
        <authorList>
            <person name="Carlier A."/>
            <person name="Eberl L."/>
            <person name="Pinto-Carbo M."/>
        </authorList>
    </citation>
    <scope>NUCLEOTIDE SEQUENCE [LARGE SCALE GENOMIC DNA]</scope>
    <source>
        <strain evidence="4">UZHbot4</strain>
    </source>
</reference>
<protein>
    <submittedName>
        <fullName evidence="3">Sigma-fimbriae tip adhesin</fullName>
    </submittedName>
</protein>
<dbReference type="Pfam" id="PF05229">
    <property type="entry name" value="SCPU"/>
    <property type="match status" value="1"/>
</dbReference>
<comment type="caution">
    <text evidence="3">The sequence shown here is derived from an EMBL/GenBank/DDBJ whole genome shotgun (WGS) entry which is preliminary data.</text>
</comment>
<sequence>MRTQTERNRRIKALAKATGIAIALAGAAPMLADAASPKTTTFTVSLTIQADCAITANPLDFGTTGLITSNIDQSTTLNVTCSSGTAYNVGLDGGSVSGTAINARLLGGTGSNTVNFGLYRDSARTQNWGNTVGTDTLSGTGNGGGGGQSLTVYGRVPTQTAPAAGAYSSTISATVTF</sequence>
<evidence type="ECO:0000313" key="3">
    <source>
        <dbReference type="EMBL" id="KND61955.1"/>
    </source>
</evidence>
<evidence type="ECO:0000256" key="1">
    <source>
        <dbReference type="SAM" id="SignalP"/>
    </source>
</evidence>
<organism evidence="3 4">
    <name type="scientific">Candidatus Burkholderia verschuerenii</name>
    <dbReference type="NCBI Taxonomy" id="242163"/>
    <lineage>
        <taxon>Bacteria</taxon>
        <taxon>Pseudomonadati</taxon>
        <taxon>Pseudomonadota</taxon>
        <taxon>Betaproteobacteria</taxon>
        <taxon>Burkholderiales</taxon>
        <taxon>Burkholderiaceae</taxon>
        <taxon>Burkholderia</taxon>
    </lineage>
</organism>
<dbReference type="InterPro" id="IPR007893">
    <property type="entry name" value="Spore_coat_U/FanG"/>
</dbReference>
<dbReference type="AlphaFoldDB" id="A0A0L0MI32"/>
<accession>A0A0L0MI32</accession>
<dbReference type="Proteomes" id="UP000036959">
    <property type="component" value="Unassembled WGS sequence"/>
</dbReference>
<evidence type="ECO:0000259" key="2">
    <source>
        <dbReference type="Pfam" id="PF05229"/>
    </source>
</evidence>
<feature type="domain" description="Spore coat protein U/FanG" evidence="2">
    <location>
        <begin position="39"/>
        <end position="174"/>
    </location>
</feature>
<name>A0A0L0MI32_9BURK</name>
<keyword evidence="4" id="KW-1185">Reference proteome</keyword>
<feature type="chain" id="PRO_5005544406" evidence="1">
    <location>
        <begin position="35"/>
        <end position="177"/>
    </location>
</feature>
<dbReference type="SMART" id="SM00972">
    <property type="entry name" value="SCPU"/>
    <property type="match status" value="1"/>
</dbReference>
<dbReference type="PANTHER" id="PTHR37089">
    <property type="entry name" value="PROTEIN U-RELATED"/>
    <property type="match status" value="1"/>
</dbReference>